<evidence type="ECO:0000313" key="2">
    <source>
        <dbReference type="EMBL" id="GGA78254.1"/>
    </source>
</evidence>
<dbReference type="Pfam" id="PF03473">
    <property type="entry name" value="MOSC"/>
    <property type="match status" value="1"/>
</dbReference>
<keyword evidence="3" id="KW-1185">Reference proteome</keyword>
<dbReference type="EMBL" id="BMGA01000004">
    <property type="protein sequence ID" value="GGA78254.1"/>
    <property type="molecule type" value="Genomic_DNA"/>
</dbReference>
<dbReference type="InterPro" id="IPR005303">
    <property type="entry name" value="MOCOS_middle"/>
</dbReference>
<dbReference type="InterPro" id="IPR005302">
    <property type="entry name" value="MoCF_Sase_C"/>
</dbReference>
<protein>
    <submittedName>
        <fullName evidence="2">MOSC domain-containing protein</fullName>
    </submittedName>
</protein>
<proteinExistence type="predicted"/>
<dbReference type="InterPro" id="IPR011037">
    <property type="entry name" value="Pyrv_Knase-like_insert_dom_sf"/>
</dbReference>
<gene>
    <name evidence="2" type="ORF">GCM10008015_18670</name>
</gene>
<reference evidence="3" key="1">
    <citation type="journal article" date="2019" name="Int. J. Syst. Evol. Microbiol.">
        <title>The Global Catalogue of Microorganisms (GCM) 10K type strain sequencing project: providing services to taxonomists for standard genome sequencing and annotation.</title>
        <authorList>
            <consortium name="The Broad Institute Genomics Platform"/>
            <consortium name="The Broad Institute Genome Sequencing Center for Infectious Disease"/>
            <person name="Wu L."/>
            <person name="Ma J."/>
        </authorList>
    </citation>
    <scope>NUCLEOTIDE SEQUENCE [LARGE SCALE GENOMIC DNA]</scope>
    <source>
        <strain evidence="3">CGMCC 1.12811</strain>
    </source>
</reference>
<organism evidence="2 3">
    <name type="scientific">Flavobacterium palustre</name>
    <dbReference type="NCBI Taxonomy" id="1476463"/>
    <lineage>
        <taxon>Bacteria</taxon>
        <taxon>Pseudomonadati</taxon>
        <taxon>Bacteroidota</taxon>
        <taxon>Flavobacteriia</taxon>
        <taxon>Flavobacteriales</taxon>
        <taxon>Flavobacteriaceae</taxon>
        <taxon>Flavobacterium</taxon>
    </lineage>
</organism>
<evidence type="ECO:0000313" key="3">
    <source>
        <dbReference type="Proteomes" id="UP000658793"/>
    </source>
</evidence>
<dbReference type="PANTHER" id="PTHR14237:SF19">
    <property type="entry name" value="MITOCHONDRIAL AMIDOXIME REDUCING COMPONENT 1"/>
    <property type="match status" value="1"/>
</dbReference>
<sequence>MVLKNPAIYSFLLFLKKNKMLQLSEIWIYPVKSLGGIALKEAKVTVRGLENDRRWLLVDENGLFVTQREHPELALFQPEMDSEFLKITHKGKQSEALKVSVATDYPKLKSKIKVQIWEDEVEAYEVSDNANAWFSERLGFVAKLVYMPEENHRKVDPDYAVSADNETAFSDGFPFLLIGQSSLDDLNSRLAIPVPILRFRPNIVFTGGEAYEEETWKEFTIGSLVFYGVKPCGRCVMTTVDPENGNFAGKEPLHTLSQYRKVGKKVIFGQNVIAGQEGVLQIGNMLRIQKKNPVL</sequence>
<dbReference type="Pfam" id="PF03476">
    <property type="entry name" value="MOSC_N"/>
    <property type="match status" value="1"/>
</dbReference>
<dbReference type="PROSITE" id="PS51340">
    <property type="entry name" value="MOSC"/>
    <property type="match status" value="1"/>
</dbReference>
<dbReference type="SUPFAM" id="SSF141673">
    <property type="entry name" value="MOSC N-terminal domain-like"/>
    <property type="match status" value="1"/>
</dbReference>
<accession>A0ABQ1HJ21</accession>
<dbReference type="SUPFAM" id="SSF50800">
    <property type="entry name" value="PK beta-barrel domain-like"/>
    <property type="match status" value="1"/>
</dbReference>
<dbReference type="PANTHER" id="PTHR14237">
    <property type="entry name" value="MOLYBDOPTERIN COFACTOR SULFURASE MOSC"/>
    <property type="match status" value="1"/>
</dbReference>
<feature type="domain" description="MOSC" evidence="1">
    <location>
        <begin position="142"/>
        <end position="289"/>
    </location>
</feature>
<comment type="caution">
    <text evidence="2">The sequence shown here is derived from an EMBL/GenBank/DDBJ whole genome shotgun (WGS) entry which is preliminary data.</text>
</comment>
<evidence type="ECO:0000259" key="1">
    <source>
        <dbReference type="PROSITE" id="PS51340"/>
    </source>
</evidence>
<name>A0ABQ1HJ21_9FLAO</name>
<dbReference type="Proteomes" id="UP000658793">
    <property type="component" value="Unassembled WGS sequence"/>
</dbReference>